<feature type="region of interest" description="Disordered" evidence="1">
    <location>
        <begin position="783"/>
        <end position="806"/>
    </location>
</feature>
<feature type="compositionally biased region" description="Basic residues" evidence="1">
    <location>
        <begin position="64"/>
        <end position="78"/>
    </location>
</feature>
<dbReference type="Pfam" id="PF20146">
    <property type="entry name" value="NRF"/>
    <property type="match status" value="1"/>
</dbReference>
<comment type="caution">
    <text evidence="4">The sequence shown here is derived from an EMBL/GenBank/DDBJ whole genome shotgun (WGS) entry which is preliminary data.</text>
</comment>
<keyword evidence="5" id="KW-1185">Reference proteome</keyword>
<feature type="transmembrane region" description="Helical" evidence="2">
    <location>
        <begin position="704"/>
        <end position="725"/>
    </location>
</feature>
<sequence>MSMRESDGGTCCFNQKVKGKLHFNFDDYILPKESNTENPTPKLKPNAVLSLFSWNHESEERKEIKRKRTERAYQRQKKRETATLASNKKENKCDEHFLPADNDTRNVVNKEISEKKHESPKQVRDGDSSVYLDDVLFAMKSQNWTAEEEPCLVHIYRLLYGLQNFTLWAVWEWDAQASEPQGLLFGNRYQLGNFDQCMNAPWAKKQPELKTKYCLADIVLERTDKNVRRRVEKPYYPYQSALDFIEHRPPHTRPLNELTWGACVPSACAPRTVERLLAVMLARSHLGAAGMRANISVTETCQSSDDETEYDALFYAFFGIMGAITVICLICTYLNCQEKELDPDSRKSGFIKAFCLKENSLDLLRMKKEGIEVFYGIRFFTICLIVLDHQIGISNSGPISDGLSSDQEVQTPLGLLILHDDLFVDTFFLLSGFLTMTNLAKFKRLPNPLFIILKRYIRLMVAFAVVIFYVCAVYPYTGSGPLWIRAAAHDTELCRKNWWLNLLMLHNYIDTENICVLTSWYIPCDFHFFVVTVLVYCIYRSAPKLGLIIAAVLTAGALVIPGVVNYIYDLSAVQLFTFEFIMDPRASREFNVAYIKSHTRYAAYLVGFYSGYLFVTYSSKGNLNRIRQKWSVLGTCAALTLMLVVMVLGSTFLWRSYHPLEGAVYAALNRPAWACGVALLVLCCSFGHVPLVKGFLSWYPWVPLSRLSYGLYLTHCLFISRSVFITRNPQHNDHFEILNSTAGVIFWGCIASLLLWLLAEAPANKLLSLCLKRRIKKIMGSQGASPAAASPNTSTSTVPTATGSGHLNDNLPDTIYFSSKI</sequence>
<feature type="transmembrane region" description="Helical" evidence="2">
    <location>
        <begin position="520"/>
        <end position="539"/>
    </location>
</feature>
<dbReference type="InterPro" id="IPR002656">
    <property type="entry name" value="Acyl_transf_3_dom"/>
</dbReference>
<dbReference type="GO" id="GO:0016747">
    <property type="term" value="F:acyltransferase activity, transferring groups other than amino-acyl groups"/>
    <property type="evidence" value="ECO:0007669"/>
    <property type="project" value="InterPro"/>
</dbReference>
<keyword evidence="2" id="KW-0812">Transmembrane</keyword>
<feature type="domain" description="Nose resistant-to-fluoxetine protein N-terminal" evidence="3">
    <location>
        <begin position="148"/>
        <end position="295"/>
    </location>
</feature>
<reference evidence="4" key="1">
    <citation type="submission" date="2023-03" db="EMBL/GenBank/DDBJ databases">
        <title>Chromosome-level genomes of two armyworms, Mythimna separata and Mythimna loreyi, provide insights into the biosynthesis and reception of sex pheromones.</title>
        <authorList>
            <person name="Zhao H."/>
        </authorList>
    </citation>
    <scope>NUCLEOTIDE SEQUENCE</scope>
    <source>
        <strain evidence="4">BeijingLab</strain>
        <tissue evidence="4">Pupa</tissue>
    </source>
</reference>
<dbReference type="AlphaFoldDB" id="A0AAD7YRU6"/>
<feature type="transmembrane region" description="Helical" evidence="2">
    <location>
        <begin position="413"/>
        <end position="435"/>
    </location>
</feature>
<keyword evidence="2" id="KW-1133">Transmembrane helix</keyword>
<dbReference type="EMBL" id="JARGEI010000011">
    <property type="protein sequence ID" value="KAJ8723981.1"/>
    <property type="molecule type" value="Genomic_DNA"/>
</dbReference>
<gene>
    <name evidence="4" type="ORF">PYW07_007961</name>
</gene>
<feature type="transmembrane region" description="Helical" evidence="2">
    <location>
        <begin position="546"/>
        <end position="568"/>
    </location>
</feature>
<feature type="transmembrane region" description="Helical" evidence="2">
    <location>
        <begin position="737"/>
        <end position="759"/>
    </location>
</feature>
<evidence type="ECO:0000313" key="5">
    <source>
        <dbReference type="Proteomes" id="UP001231518"/>
    </source>
</evidence>
<feature type="transmembrane region" description="Helical" evidence="2">
    <location>
        <begin position="630"/>
        <end position="651"/>
    </location>
</feature>
<name>A0AAD7YRU6_MYTSE</name>
<feature type="transmembrane region" description="Helical" evidence="2">
    <location>
        <begin position="373"/>
        <end position="393"/>
    </location>
</feature>
<evidence type="ECO:0000259" key="3">
    <source>
        <dbReference type="SMART" id="SM00703"/>
    </source>
</evidence>
<keyword evidence="2" id="KW-0472">Membrane</keyword>
<evidence type="ECO:0000256" key="2">
    <source>
        <dbReference type="SAM" id="Phobius"/>
    </source>
</evidence>
<dbReference type="SMART" id="SM00703">
    <property type="entry name" value="NRF"/>
    <property type="match status" value="1"/>
</dbReference>
<dbReference type="Proteomes" id="UP001231518">
    <property type="component" value="Chromosome 20"/>
</dbReference>
<accession>A0AAD7YRU6</accession>
<protein>
    <recommendedName>
        <fullName evidence="3">Nose resistant-to-fluoxetine protein N-terminal domain-containing protein</fullName>
    </recommendedName>
</protein>
<dbReference type="PANTHER" id="PTHR11161:SF71">
    <property type="entry name" value="NOSE RESISTANT-TO-FLUOXETINE PROTEIN N-TERMINAL DOMAIN-CONTAINING PROTEIN"/>
    <property type="match status" value="1"/>
</dbReference>
<dbReference type="PANTHER" id="PTHR11161">
    <property type="entry name" value="O-ACYLTRANSFERASE"/>
    <property type="match status" value="1"/>
</dbReference>
<dbReference type="InterPro" id="IPR006621">
    <property type="entry name" value="Nose-resist-to-fluoxetine_N"/>
</dbReference>
<dbReference type="InterPro" id="IPR052728">
    <property type="entry name" value="O2_lipid_transport_reg"/>
</dbReference>
<dbReference type="Pfam" id="PF01757">
    <property type="entry name" value="Acyl_transf_3"/>
    <property type="match status" value="1"/>
</dbReference>
<evidence type="ECO:0000313" key="4">
    <source>
        <dbReference type="EMBL" id="KAJ8723981.1"/>
    </source>
</evidence>
<proteinExistence type="predicted"/>
<organism evidence="4 5">
    <name type="scientific">Mythimna separata</name>
    <name type="common">Oriental armyworm</name>
    <name type="synonym">Pseudaletia separata</name>
    <dbReference type="NCBI Taxonomy" id="271217"/>
    <lineage>
        <taxon>Eukaryota</taxon>
        <taxon>Metazoa</taxon>
        <taxon>Ecdysozoa</taxon>
        <taxon>Arthropoda</taxon>
        <taxon>Hexapoda</taxon>
        <taxon>Insecta</taxon>
        <taxon>Pterygota</taxon>
        <taxon>Neoptera</taxon>
        <taxon>Endopterygota</taxon>
        <taxon>Lepidoptera</taxon>
        <taxon>Glossata</taxon>
        <taxon>Ditrysia</taxon>
        <taxon>Noctuoidea</taxon>
        <taxon>Noctuidae</taxon>
        <taxon>Noctuinae</taxon>
        <taxon>Hadenini</taxon>
        <taxon>Mythimna</taxon>
    </lineage>
</organism>
<feature type="region of interest" description="Disordered" evidence="1">
    <location>
        <begin position="60"/>
        <end position="106"/>
    </location>
</feature>
<feature type="transmembrane region" description="Helical" evidence="2">
    <location>
        <begin position="456"/>
        <end position="476"/>
    </location>
</feature>
<feature type="transmembrane region" description="Helical" evidence="2">
    <location>
        <begin position="601"/>
        <end position="618"/>
    </location>
</feature>
<evidence type="ECO:0000256" key="1">
    <source>
        <dbReference type="SAM" id="MobiDB-lite"/>
    </source>
</evidence>
<feature type="compositionally biased region" description="Basic and acidic residues" evidence="1">
    <location>
        <begin position="87"/>
        <end position="104"/>
    </location>
</feature>
<feature type="transmembrane region" description="Helical" evidence="2">
    <location>
        <begin position="312"/>
        <end position="336"/>
    </location>
</feature>
<feature type="compositionally biased region" description="Low complexity" evidence="1">
    <location>
        <begin position="784"/>
        <end position="805"/>
    </location>
</feature>